<dbReference type="EMBL" id="BGZK01001248">
    <property type="protein sequence ID" value="GBP75434.1"/>
    <property type="molecule type" value="Genomic_DNA"/>
</dbReference>
<dbReference type="Proteomes" id="UP000299102">
    <property type="component" value="Unassembled WGS sequence"/>
</dbReference>
<feature type="region of interest" description="Disordered" evidence="1">
    <location>
        <begin position="1"/>
        <end position="24"/>
    </location>
</feature>
<sequence>MAATRASIRATGRTTAAPSAGMNGARMPIAMHETTDAPRTQVCLSLSSSPTEVASCLAEHVKPSAPTRSGVATFVRSKSIVSGRDSIVC</sequence>
<organism evidence="2 3">
    <name type="scientific">Eumeta variegata</name>
    <name type="common">Bagworm moth</name>
    <name type="synonym">Eumeta japonica</name>
    <dbReference type="NCBI Taxonomy" id="151549"/>
    <lineage>
        <taxon>Eukaryota</taxon>
        <taxon>Metazoa</taxon>
        <taxon>Ecdysozoa</taxon>
        <taxon>Arthropoda</taxon>
        <taxon>Hexapoda</taxon>
        <taxon>Insecta</taxon>
        <taxon>Pterygota</taxon>
        <taxon>Neoptera</taxon>
        <taxon>Endopterygota</taxon>
        <taxon>Lepidoptera</taxon>
        <taxon>Glossata</taxon>
        <taxon>Ditrysia</taxon>
        <taxon>Tineoidea</taxon>
        <taxon>Psychidae</taxon>
        <taxon>Oiketicinae</taxon>
        <taxon>Eumeta</taxon>
    </lineage>
</organism>
<comment type="caution">
    <text evidence="2">The sequence shown here is derived from an EMBL/GenBank/DDBJ whole genome shotgun (WGS) entry which is preliminary data.</text>
</comment>
<evidence type="ECO:0000313" key="3">
    <source>
        <dbReference type="Proteomes" id="UP000299102"/>
    </source>
</evidence>
<keyword evidence="3" id="KW-1185">Reference proteome</keyword>
<protein>
    <submittedName>
        <fullName evidence="2">Uncharacterized protein</fullName>
    </submittedName>
</protein>
<evidence type="ECO:0000256" key="1">
    <source>
        <dbReference type="SAM" id="MobiDB-lite"/>
    </source>
</evidence>
<accession>A0A4C1YKB7</accession>
<evidence type="ECO:0000313" key="2">
    <source>
        <dbReference type="EMBL" id="GBP75434.1"/>
    </source>
</evidence>
<dbReference type="AlphaFoldDB" id="A0A4C1YKB7"/>
<reference evidence="2 3" key="1">
    <citation type="journal article" date="2019" name="Commun. Biol.">
        <title>The bagworm genome reveals a unique fibroin gene that provides high tensile strength.</title>
        <authorList>
            <person name="Kono N."/>
            <person name="Nakamura H."/>
            <person name="Ohtoshi R."/>
            <person name="Tomita M."/>
            <person name="Numata K."/>
            <person name="Arakawa K."/>
        </authorList>
    </citation>
    <scope>NUCLEOTIDE SEQUENCE [LARGE SCALE GENOMIC DNA]</scope>
</reference>
<gene>
    <name evidence="2" type="ORF">EVAR_54527_1</name>
</gene>
<name>A0A4C1YKB7_EUMVA</name>
<proteinExistence type="predicted"/>